<accession>A0A8J5W6L9</accession>
<sequence length="67" mass="7637">MAGNTEDDDDSGTIALEDISEEDRAELEAMVKELRDRMLVRYVKIDDMFVKRDARSITITTSAKNKL</sequence>
<name>A0A8J5W6L9_ZIZPA</name>
<dbReference type="AlphaFoldDB" id="A0A8J5W6L9"/>
<gene>
    <name evidence="1" type="ORF">GUJ93_ZPchr0007g3606</name>
</gene>
<organism evidence="1 2">
    <name type="scientific">Zizania palustris</name>
    <name type="common">Northern wild rice</name>
    <dbReference type="NCBI Taxonomy" id="103762"/>
    <lineage>
        <taxon>Eukaryota</taxon>
        <taxon>Viridiplantae</taxon>
        <taxon>Streptophyta</taxon>
        <taxon>Embryophyta</taxon>
        <taxon>Tracheophyta</taxon>
        <taxon>Spermatophyta</taxon>
        <taxon>Magnoliopsida</taxon>
        <taxon>Liliopsida</taxon>
        <taxon>Poales</taxon>
        <taxon>Poaceae</taxon>
        <taxon>BOP clade</taxon>
        <taxon>Oryzoideae</taxon>
        <taxon>Oryzeae</taxon>
        <taxon>Zizaniinae</taxon>
        <taxon>Zizania</taxon>
    </lineage>
</organism>
<proteinExistence type="predicted"/>
<comment type="caution">
    <text evidence="1">The sequence shown here is derived from an EMBL/GenBank/DDBJ whole genome shotgun (WGS) entry which is preliminary data.</text>
</comment>
<evidence type="ECO:0000313" key="2">
    <source>
        <dbReference type="Proteomes" id="UP000729402"/>
    </source>
</evidence>
<reference evidence="1" key="1">
    <citation type="journal article" date="2021" name="bioRxiv">
        <title>Whole Genome Assembly and Annotation of Northern Wild Rice, Zizania palustris L., Supports a Whole Genome Duplication in the Zizania Genus.</title>
        <authorList>
            <person name="Haas M."/>
            <person name="Kono T."/>
            <person name="Macchietto M."/>
            <person name="Millas R."/>
            <person name="McGilp L."/>
            <person name="Shao M."/>
            <person name="Duquette J."/>
            <person name="Hirsch C.N."/>
            <person name="Kimball J."/>
        </authorList>
    </citation>
    <scope>NUCLEOTIDE SEQUENCE</scope>
    <source>
        <tissue evidence="1">Fresh leaf tissue</tissue>
    </source>
</reference>
<dbReference type="Proteomes" id="UP000729402">
    <property type="component" value="Unassembled WGS sequence"/>
</dbReference>
<evidence type="ECO:0000313" key="1">
    <source>
        <dbReference type="EMBL" id="KAG8081334.1"/>
    </source>
</evidence>
<reference evidence="1" key="2">
    <citation type="submission" date="2021-02" db="EMBL/GenBank/DDBJ databases">
        <authorList>
            <person name="Kimball J.A."/>
            <person name="Haas M.W."/>
            <person name="Macchietto M."/>
            <person name="Kono T."/>
            <person name="Duquette J."/>
            <person name="Shao M."/>
        </authorList>
    </citation>
    <scope>NUCLEOTIDE SEQUENCE</scope>
    <source>
        <tissue evidence="1">Fresh leaf tissue</tissue>
    </source>
</reference>
<dbReference type="EMBL" id="JAAALK010000282">
    <property type="protein sequence ID" value="KAG8081334.1"/>
    <property type="molecule type" value="Genomic_DNA"/>
</dbReference>
<protein>
    <submittedName>
        <fullName evidence="1">Uncharacterized protein</fullName>
    </submittedName>
</protein>
<keyword evidence="2" id="KW-1185">Reference proteome</keyword>